<evidence type="ECO:0000256" key="5">
    <source>
        <dbReference type="ARBA" id="ARBA00022777"/>
    </source>
</evidence>
<dbReference type="Pfam" id="PF13238">
    <property type="entry name" value="AAA_18"/>
    <property type="match status" value="1"/>
</dbReference>
<dbReference type="PANTHER" id="PTHR12595:SF0">
    <property type="entry name" value="ADENYLATE KINASE ISOENZYME 6"/>
    <property type="match status" value="1"/>
</dbReference>
<keyword evidence="1" id="KW-0690">Ribosome biogenesis</keyword>
<accession>A0A075FUH4</accession>
<evidence type="ECO:0000313" key="7">
    <source>
        <dbReference type="EMBL" id="AIE95330.1"/>
    </source>
</evidence>
<dbReference type="GO" id="GO:0004017">
    <property type="term" value="F:AMP kinase activity"/>
    <property type="evidence" value="ECO:0007669"/>
    <property type="project" value="InterPro"/>
</dbReference>
<proteinExistence type="predicted"/>
<dbReference type="InterPro" id="IPR027417">
    <property type="entry name" value="P-loop_NTPase"/>
</dbReference>
<evidence type="ECO:0000256" key="4">
    <source>
        <dbReference type="ARBA" id="ARBA00022741"/>
    </source>
</evidence>
<dbReference type="AlphaFoldDB" id="A0A075FUH4"/>
<reference evidence="7" key="1">
    <citation type="journal article" date="2014" name="Genome Biol. Evol.">
        <title>Pangenome evidence for extensive interdomain horizontal transfer affecting lineage core and shell genes in uncultured planktonic thaumarchaeota and euryarchaeota.</title>
        <authorList>
            <person name="Deschamps P."/>
            <person name="Zivanovic Y."/>
            <person name="Moreira D."/>
            <person name="Rodriguez-Valera F."/>
            <person name="Lopez-Garcia P."/>
        </authorList>
    </citation>
    <scope>NUCLEOTIDE SEQUENCE</scope>
</reference>
<dbReference type="GO" id="GO:0006364">
    <property type="term" value="P:rRNA processing"/>
    <property type="evidence" value="ECO:0007669"/>
    <property type="project" value="UniProtKB-KW"/>
</dbReference>
<dbReference type="Gene3D" id="3.40.50.300">
    <property type="entry name" value="P-loop containing nucleotide triphosphate hydrolases"/>
    <property type="match status" value="1"/>
</dbReference>
<keyword evidence="6" id="KW-0067">ATP-binding</keyword>
<evidence type="ECO:0000256" key="2">
    <source>
        <dbReference type="ARBA" id="ARBA00022552"/>
    </source>
</evidence>
<dbReference type="GO" id="GO:0005524">
    <property type="term" value="F:ATP binding"/>
    <property type="evidence" value="ECO:0007669"/>
    <property type="project" value="UniProtKB-KW"/>
</dbReference>
<evidence type="ECO:0000256" key="3">
    <source>
        <dbReference type="ARBA" id="ARBA00022679"/>
    </source>
</evidence>
<keyword evidence="2" id="KW-0698">rRNA processing</keyword>
<dbReference type="GO" id="GO:0016887">
    <property type="term" value="F:ATP hydrolysis activity"/>
    <property type="evidence" value="ECO:0007669"/>
    <property type="project" value="InterPro"/>
</dbReference>
<keyword evidence="4" id="KW-0547">Nucleotide-binding</keyword>
<organism evidence="7">
    <name type="scientific">uncultured marine thaumarchaeote AD1000_63_F07</name>
    <dbReference type="NCBI Taxonomy" id="1455928"/>
    <lineage>
        <taxon>Archaea</taxon>
        <taxon>Nitrososphaerota</taxon>
        <taxon>environmental samples</taxon>
    </lineage>
</organism>
<dbReference type="PANTHER" id="PTHR12595">
    <property type="entry name" value="POS9-ACTIVATING FACTOR FAP7-RELATED"/>
    <property type="match status" value="1"/>
</dbReference>
<keyword evidence="3" id="KW-0808">Transferase</keyword>
<evidence type="ECO:0000256" key="1">
    <source>
        <dbReference type="ARBA" id="ARBA00022517"/>
    </source>
</evidence>
<name>A0A075FUH4_9ARCH</name>
<dbReference type="EMBL" id="KF900447">
    <property type="protein sequence ID" value="AIE95330.1"/>
    <property type="molecule type" value="Genomic_DNA"/>
</dbReference>
<keyword evidence="5 7" id="KW-0418">Kinase</keyword>
<dbReference type="InterPro" id="IPR020618">
    <property type="entry name" value="Adenyl_kinase_AK6"/>
</dbReference>
<evidence type="ECO:0000256" key="6">
    <source>
        <dbReference type="ARBA" id="ARBA00022840"/>
    </source>
</evidence>
<sequence>MLVLTGSPGVGKHTVSEELAKSLDYEIVDINKEAIKAGMPKQNDSIDVDIEQMQELLKDIITDKSLIVGHLAVYVISKTQVSKVVVLRKNPYDLIPVYEKRNYANGKKSDNLGSEILGIIAYDSIKKFGENKTFQVNTTSLTQKQTVKKIEGIVCDNSDGDTVDWLTEISKKNDFKKFFPD</sequence>
<protein>
    <submittedName>
        <fullName evidence="7">Putative nucleotide kinase</fullName>
    </submittedName>
</protein>
<dbReference type="SUPFAM" id="SSF52540">
    <property type="entry name" value="P-loop containing nucleoside triphosphate hydrolases"/>
    <property type="match status" value="1"/>
</dbReference>